<dbReference type="AlphaFoldDB" id="B6TP26"/>
<feature type="region of interest" description="Disordered" evidence="1">
    <location>
        <begin position="25"/>
        <end position="68"/>
    </location>
</feature>
<proteinExistence type="evidence at transcript level"/>
<feature type="compositionally biased region" description="Basic and acidic residues" evidence="1">
    <location>
        <begin position="43"/>
        <end position="52"/>
    </location>
</feature>
<feature type="chain" id="PRO_5002850223" evidence="2">
    <location>
        <begin position="24"/>
        <end position="68"/>
    </location>
</feature>
<name>B6TP26_MAIZE</name>
<accession>B6TP26</accession>
<evidence type="ECO:0000256" key="2">
    <source>
        <dbReference type="SAM" id="SignalP"/>
    </source>
</evidence>
<organism evidence="3">
    <name type="scientific">Zea mays</name>
    <name type="common">Maize</name>
    <dbReference type="NCBI Taxonomy" id="4577"/>
    <lineage>
        <taxon>Eukaryota</taxon>
        <taxon>Viridiplantae</taxon>
        <taxon>Streptophyta</taxon>
        <taxon>Embryophyta</taxon>
        <taxon>Tracheophyta</taxon>
        <taxon>Spermatophyta</taxon>
        <taxon>Magnoliopsida</taxon>
        <taxon>Liliopsida</taxon>
        <taxon>Poales</taxon>
        <taxon>Poaceae</taxon>
        <taxon>PACMAD clade</taxon>
        <taxon>Panicoideae</taxon>
        <taxon>Andropogonodae</taxon>
        <taxon>Andropogoneae</taxon>
        <taxon>Tripsacinae</taxon>
        <taxon>Zea</taxon>
    </lineage>
</organism>
<evidence type="ECO:0000256" key="1">
    <source>
        <dbReference type="SAM" id="MobiDB-lite"/>
    </source>
</evidence>
<reference evidence="3" key="1">
    <citation type="journal article" date="2009" name="Plant Mol. Biol.">
        <title>Insights into corn genes derived from large-scale cDNA sequencing.</title>
        <authorList>
            <person name="Alexandrov N.N."/>
            <person name="Brover V.V."/>
            <person name="Freidin S."/>
            <person name="Troukhan M.E."/>
            <person name="Tatarinova T.V."/>
            <person name="Zhang H."/>
            <person name="Swaller T.J."/>
            <person name="Lu Y.P."/>
            <person name="Bouck J."/>
            <person name="Flavell R.B."/>
            <person name="Feldmann K.A."/>
        </authorList>
    </citation>
    <scope>NUCLEOTIDE SEQUENCE</scope>
</reference>
<keyword evidence="2" id="KW-0732">Signal</keyword>
<feature type="signal peptide" evidence="2">
    <location>
        <begin position="1"/>
        <end position="23"/>
    </location>
</feature>
<sequence>MSRALALAVLLLAAAAVAPLASADGVKSVPIPGAKEAASGAKMFDREADAGHDPVSGMPADPAPDARP</sequence>
<evidence type="ECO:0000313" key="3">
    <source>
        <dbReference type="EMBL" id="ACG38859.1"/>
    </source>
</evidence>
<protein>
    <submittedName>
        <fullName evidence="3">Uncharacterized protein</fullName>
    </submittedName>
</protein>
<dbReference type="EMBL" id="EU966741">
    <property type="protein sequence ID" value="ACG38859.1"/>
    <property type="molecule type" value="mRNA"/>
</dbReference>